<protein>
    <submittedName>
        <fullName evidence="2">Methyltransferase type 12</fullName>
    </submittedName>
</protein>
<keyword evidence="2" id="KW-0808">Transferase</keyword>
<dbReference type="PANTHER" id="PTHR43591">
    <property type="entry name" value="METHYLTRANSFERASE"/>
    <property type="match status" value="1"/>
</dbReference>
<dbReference type="OrthoDB" id="57427at2157"/>
<dbReference type="KEGG" id="mmet:MCMEM_1143"/>
<dbReference type="STRING" id="1434104.MCMEM_1143"/>
<dbReference type="Pfam" id="PF13649">
    <property type="entry name" value="Methyltransf_25"/>
    <property type="match status" value="1"/>
</dbReference>
<dbReference type="PANTHER" id="PTHR43591:SF110">
    <property type="entry name" value="RHODANESE DOMAIN-CONTAINING PROTEIN"/>
    <property type="match status" value="1"/>
</dbReference>
<proteinExistence type="predicted"/>
<dbReference type="GeneID" id="24893682"/>
<dbReference type="InterPro" id="IPR041698">
    <property type="entry name" value="Methyltransf_25"/>
</dbReference>
<keyword evidence="2" id="KW-0489">Methyltransferase</keyword>
<dbReference type="Proteomes" id="UP000033048">
    <property type="component" value="Chromosome"/>
</dbReference>
<dbReference type="GO" id="GO:0032259">
    <property type="term" value="P:methylation"/>
    <property type="evidence" value="ECO:0007669"/>
    <property type="project" value="UniProtKB-KW"/>
</dbReference>
<keyword evidence="3" id="KW-1185">Reference proteome</keyword>
<sequence>MTRSVFDKLPQRYDVLQKQALPNWQAFFSTVVEYIPEGRVDILELASGTGFLTSMIRKARPEASITCIDRDPAMLEVAKGKPELKDVTFIEGDILRAWPEGTFDLIVSTQCIFALPVDDRIRLFGQIHDSLRPDGIFIEGDIFRQESRLETMIYRSQWKKYMLGHGMSTAEVEEMLLSLDRIYDGIDTIQELKEKLKAAGFENVFCPYWYELYALIVASV</sequence>
<dbReference type="RefSeq" id="WP_048205324.1">
    <property type="nucleotide sequence ID" value="NZ_CP009518.1"/>
</dbReference>
<dbReference type="InterPro" id="IPR029063">
    <property type="entry name" value="SAM-dependent_MTases_sf"/>
</dbReference>
<evidence type="ECO:0000313" key="3">
    <source>
        <dbReference type="Proteomes" id="UP000033048"/>
    </source>
</evidence>
<evidence type="ECO:0000259" key="1">
    <source>
        <dbReference type="Pfam" id="PF13649"/>
    </source>
</evidence>
<dbReference type="CDD" id="cd02440">
    <property type="entry name" value="AdoMet_MTases"/>
    <property type="match status" value="1"/>
</dbReference>
<organism evidence="2 3">
    <name type="scientific">Methanococcoides methylutens MM1</name>
    <dbReference type="NCBI Taxonomy" id="1434104"/>
    <lineage>
        <taxon>Archaea</taxon>
        <taxon>Methanobacteriati</taxon>
        <taxon>Methanobacteriota</taxon>
        <taxon>Stenosarchaea group</taxon>
        <taxon>Methanomicrobia</taxon>
        <taxon>Methanosarcinales</taxon>
        <taxon>Methanosarcinaceae</taxon>
        <taxon>Methanococcoides</taxon>
    </lineage>
</organism>
<dbReference type="Gene3D" id="3.40.50.150">
    <property type="entry name" value="Vaccinia Virus protein VP39"/>
    <property type="match status" value="1"/>
</dbReference>
<name>A0A0E3SQZ9_METMT</name>
<dbReference type="HOGENOM" id="CLU_081790_1_1_2"/>
<dbReference type="SUPFAM" id="SSF53335">
    <property type="entry name" value="S-adenosyl-L-methionine-dependent methyltransferases"/>
    <property type="match status" value="1"/>
</dbReference>
<feature type="domain" description="Methyltransferase" evidence="1">
    <location>
        <begin position="42"/>
        <end position="135"/>
    </location>
</feature>
<dbReference type="GO" id="GO:0008168">
    <property type="term" value="F:methyltransferase activity"/>
    <property type="evidence" value="ECO:0007669"/>
    <property type="project" value="UniProtKB-KW"/>
</dbReference>
<dbReference type="AlphaFoldDB" id="A0A0E3SQZ9"/>
<accession>A0A0E3SQZ9</accession>
<gene>
    <name evidence="2" type="ORF">MCMEM_1143</name>
</gene>
<evidence type="ECO:0000313" key="2">
    <source>
        <dbReference type="EMBL" id="AKB85196.1"/>
    </source>
</evidence>
<reference evidence="2 3" key="1">
    <citation type="submission" date="2014-07" db="EMBL/GenBank/DDBJ databases">
        <title>Methanogenic archaea and the global carbon cycle.</title>
        <authorList>
            <person name="Henriksen J.R."/>
            <person name="Luke J."/>
            <person name="Reinhart S."/>
            <person name="Benedict M.N."/>
            <person name="Youngblut N.D."/>
            <person name="Metcalf M.E."/>
            <person name="Whitaker R.J."/>
            <person name="Metcalf W.W."/>
        </authorList>
    </citation>
    <scope>NUCLEOTIDE SEQUENCE [LARGE SCALE GENOMIC DNA]</scope>
    <source>
        <strain evidence="2 3">MM1</strain>
    </source>
</reference>
<dbReference type="EMBL" id="CP009518">
    <property type="protein sequence ID" value="AKB85196.1"/>
    <property type="molecule type" value="Genomic_DNA"/>
</dbReference>
<dbReference type="PATRIC" id="fig|1434104.5.peg.1251"/>